<protein>
    <submittedName>
        <fullName evidence="2">Uncharacterized protein</fullName>
    </submittedName>
</protein>
<evidence type="ECO:0000313" key="2">
    <source>
        <dbReference type="EMBL" id="MBB5756329.1"/>
    </source>
</evidence>
<evidence type="ECO:0000313" key="3">
    <source>
        <dbReference type="Proteomes" id="UP000583454"/>
    </source>
</evidence>
<sequence length="306" mass="34093">MAFINITNSTDTTVSNNLFYGGDIAIRVRNSQITGENNRFVRVSKAWDVVGTDARLSGNSATGVNVDDAAKSGRVRNGPPLPVQCPRCSSIFPSQQYDFGTSRLSSDSNVEECQICHYPYAKLSDGIFELTKEAVEIIHGSDFTKRQLEAINYASLQFVQGITTDRFYLKAIQSVSKPLAKVLIRARRHAGIVLAALGLAVAVASYIQDRNQNNQNPNARVEQLLEQVLEKTGECRFHTKPQEQSEEHNREEQTSSKPPQGEAPPETGSVKVKPQSLPKARDHRRREKAERRRAFSPRHQKPSSCE</sequence>
<name>A0A840ZF28_9HYPH</name>
<evidence type="ECO:0000256" key="1">
    <source>
        <dbReference type="SAM" id="MobiDB-lite"/>
    </source>
</evidence>
<reference evidence="2 3" key="1">
    <citation type="submission" date="2020-08" db="EMBL/GenBank/DDBJ databases">
        <title>Genomic Encyclopedia of Type Strains, Phase IV (KMG-IV): sequencing the most valuable type-strain genomes for metagenomic binning, comparative biology and taxonomic classification.</title>
        <authorList>
            <person name="Goeker M."/>
        </authorList>
    </citation>
    <scope>NUCLEOTIDE SEQUENCE [LARGE SCALE GENOMIC DNA]</scope>
    <source>
        <strain evidence="2 3">DSM 2163</strain>
    </source>
</reference>
<dbReference type="Proteomes" id="UP000583454">
    <property type="component" value="Unassembled WGS sequence"/>
</dbReference>
<comment type="caution">
    <text evidence="2">The sequence shown here is derived from an EMBL/GenBank/DDBJ whole genome shotgun (WGS) entry which is preliminary data.</text>
</comment>
<gene>
    <name evidence="2" type="ORF">HNR00_001027</name>
</gene>
<proteinExistence type="predicted"/>
<feature type="compositionally biased region" description="Basic and acidic residues" evidence="1">
    <location>
        <begin position="238"/>
        <end position="254"/>
    </location>
</feature>
<organism evidence="2 3">
    <name type="scientific">Methylorubrum rhodinum</name>
    <dbReference type="NCBI Taxonomy" id="29428"/>
    <lineage>
        <taxon>Bacteria</taxon>
        <taxon>Pseudomonadati</taxon>
        <taxon>Pseudomonadota</taxon>
        <taxon>Alphaproteobacteria</taxon>
        <taxon>Hyphomicrobiales</taxon>
        <taxon>Methylobacteriaceae</taxon>
        <taxon>Methylorubrum</taxon>
    </lineage>
</organism>
<keyword evidence="3" id="KW-1185">Reference proteome</keyword>
<dbReference type="AlphaFoldDB" id="A0A840ZF28"/>
<dbReference type="RefSeq" id="WP_183565891.1">
    <property type="nucleotide sequence ID" value="NZ_JACHOP010000003.1"/>
</dbReference>
<accession>A0A840ZF28</accession>
<feature type="region of interest" description="Disordered" evidence="1">
    <location>
        <begin position="238"/>
        <end position="306"/>
    </location>
</feature>
<dbReference type="EMBL" id="JACHOP010000003">
    <property type="protein sequence ID" value="MBB5756329.1"/>
    <property type="molecule type" value="Genomic_DNA"/>
</dbReference>
<feature type="compositionally biased region" description="Basic residues" evidence="1">
    <location>
        <begin position="294"/>
        <end position="306"/>
    </location>
</feature>